<organism evidence="1">
    <name type="scientific">bioreactor metagenome</name>
    <dbReference type="NCBI Taxonomy" id="1076179"/>
    <lineage>
        <taxon>unclassified sequences</taxon>
        <taxon>metagenomes</taxon>
        <taxon>ecological metagenomes</taxon>
    </lineage>
</organism>
<evidence type="ECO:0008006" key="2">
    <source>
        <dbReference type="Google" id="ProtNLM"/>
    </source>
</evidence>
<evidence type="ECO:0000313" key="1">
    <source>
        <dbReference type="EMBL" id="MPM39692.1"/>
    </source>
</evidence>
<sequence>MVTSSNRYTYNGKEYQNFFDLEYLDYGARFYDPTLGRWHVVDPLAEKMPSWSPYNYVRNNPVNAIDPDGRIPIFLVPLIKGAVGAIADAAAQVTVSMANGQSFSQAMSSIDYTSVGASFVTSAIAMPGMSTTAKVATVAVVTADAAIDVNAKGEIQSIGGVIGDNKSITNATIDAVSSVVPGKVVDNATSGFNKAVSSDIGSSAAATLTKETKSSLKQAQATINSTTVQTGANATASYTGGVVGGQANKAIGTGSTTRVLNPLKDPIVQPNDATRVQKPIFPIYP</sequence>
<dbReference type="AlphaFoldDB" id="A0A644ZFN5"/>
<name>A0A644ZFN5_9ZZZZ</name>
<dbReference type="Gene3D" id="2.180.10.10">
    <property type="entry name" value="RHS repeat-associated core"/>
    <property type="match status" value="1"/>
</dbReference>
<reference evidence="1" key="1">
    <citation type="submission" date="2019-08" db="EMBL/GenBank/DDBJ databases">
        <authorList>
            <person name="Kucharzyk K."/>
            <person name="Murdoch R.W."/>
            <person name="Higgins S."/>
            <person name="Loffler F."/>
        </authorList>
    </citation>
    <scope>NUCLEOTIDE SEQUENCE</scope>
</reference>
<gene>
    <name evidence="1" type="ORF">SDC9_86326</name>
</gene>
<dbReference type="PANTHER" id="PTHR32305:SF15">
    <property type="entry name" value="PROTEIN RHSA-RELATED"/>
    <property type="match status" value="1"/>
</dbReference>
<dbReference type="NCBIfam" id="TIGR03696">
    <property type="entry name" value="Rhs_assc_core"/>
    <property type="match status" value="1"/>
</dbReference>
<dbReference type="InterPro" id="IPR022385">
    <property type="entry name" value="Rhs_assc_core"/>
</dbReference>
<comment type="caution">
    <text evidence="1">The sequence shown here is derived from an EMBL/GenBank/DDBJ whole genome shotgun (WGS) entry which is preliminary data.</text>
</comment>
<protein>
    <recommendedName>
        <fullName evidence="2">RHS repeat-associated core domain-containing protein</fullName>
    </recommendedName>
</protein>
<dbReference type="InterPro" id="IPR050708">
    <property type="entry name" value="T6SS_VgrG/RHS"/>
</dbReference>
<proteinExistence type="predicted"/>
<dbReference type="EMBL" id="VSSQ01008736">
    <property type="protein sequence ID" value="MPM39692.1"/>
    <property type="molecule type" value="Genomic_DNA"/>
</dbReference>
<accession>A0A644ZFN5</accession>
<dbReference type="PANTHER" id="PTHR32305">
    <property type="match status" value="1"/>
</dbReference>